<proteinExistence type="predicted"/>
<evidence type="ECO:0000313" key="2">
    <source>
        <dbReference type="Proteomes" id="UP000001055"/>
    </source>
</evidence>
<evidence type="ECO:0000313" key="1">
    <source>
        <dbReference type="EMBL" id="EAT90640.1"/>
    </source>
</evidence>
<organism evidence="1 2">
    <name type="scientific">Phaeosphaeria nodorum (strain SN15 / ATCC MYA-4574 / FGSC 10173)</name>
    <name type="common">Glume blotch fungus</name>
    <name type="synonym">Parastagonospora nodorum</name>
    <dbReference type="NCBI Taxonomy" id="321614"/>
    <lineage>
        <taxon>Eukaryota</taxon>
        <taxon>Fungi</taxon>
        <taxon>Dikarya</taxon>
        <taxon>Ascomycota</taxon>
        <taxon>Pezizomycotina</taxon>
        <taxon>Dothideomycetes</taxon>
        <taxon>Pleosporomycetidae</taxon>
        <taxon>Pleosporales</taxon>
        <taxon>Pleosporineae</taxon>
        <taxon>Phaeosphaeriaceae</taxon>
        <taxon>Parastagonospora</taxon>
    </lineage>
</organism>
<dbReference type="RefSeq" id="XP_001793033.1">
    <property type="nucleotide sequence ID" value="XM_001792981.1"/>
</dbReference>
<dbReference type="EMBL" id="CH445327">
    <property type="protein sequence ID" value="EAT90640.1"/>
    <property type="molecule type" value="Genomic_DNA"/>
</dbReference>
<dbReference type="GeneID" id="5969883"/>
<accession>Q0V0N6</accession>
<gene>
    <name evidence="1" type="ORF">SNOG_02428</name>
</gene>
<dbReference type="AlphaFoldDB" id="Q0V0N6"/>
<dbReference type="Proteomes" id="UP000001055">
    <property type="component" value="Unassembled WGS sequence"/>
</dbReference>
<dbReference type="HOGENOM" id="CLU_2441604_0_0_1"/>
<protein>
    <submittedName>
        <fullName evidence="1">Uncharacterized protein</fullName>
    </submittedName>
</protein>
<sequence>MAKDGGSWQLAVVVAQHGVQATYSQRCVRQGREHNTNTVASVGFGEKVFFLGLYLGSPSDATLLEVGNFRGVTEVTCASECSVWDWIQQA</sequence>
<dbReference type="KEGG" id="pno:SNOG_02428"/>
<reference evidence="2" key="1">
    <citation type="journal article" date="2007" name="Plant Cell">
        <title>Dothideomycete-plant interactions illuminated by genome sequencing and EST analysis of the wheat pathogen Stagonospora nodorum.</title>
        <authorList>
            <person name="Hane J.K."/>
            <person name="Lowe R.G."/>
            <person name="Solomon P.S."/>
            <person name="Tan K.C."/>
            <person name="Schoch C.L."/>
            <person name="Spatafora J.W."/>
            <person name="Crous P.W."/>
            <person name="Kodira C."/>
            <person name="Birren B.W."/>
            <person name="Galagan J.E."/>
            <person name="Torriani S.F."/>
            <person name="McDonald B.A."/>
            <person name="Oliver R.P."/>
        </authorList>
    </citation>
    <scope>NUCLEOTIDE SEQUENCE [LARGE SCALE GENOMIC DNA]</scope>
    <source>
        <strain evidence="2">SN15 / ATCC MYA-4574 / FGSC 10173</strain>
    </source>
</reference>
<dbReference type="InParanoid" id="Q0V0N6"/>
<name>Q0V0N6_PHANO</name>